<dbReference type="EMBL" id="KQ947422">
    <property type="protein sequence ID" value="KUJ13343.1"/>
    <property type="molecule type" value="Genomic_DNA"/>
</dbReference>
<feature type="repeat" description="ANK" evidence="3">
    <location>
        <begin position="764"/>
        <end position="796"/>
    </location>
</feature>
<dbReference type="InterPro" id="IPR011009">
    <property type="entry name" value="Kinase-like_dom_sf"/>
</dbReference>
<accession>A0A194WZG6</accession>
<dbReference type="OrthoDB" id="3253298at2759"/>
<evidence type="ECO:0000256" key="2">
    <source>
        <dbReference type="ARBA" id="ARBA00023043"/>
    </source>
</evidence>
<dbReference type="PANTHER" id="PTHR24198:SF165">
    <property type="entry name" value="ANKYRIN REPEAT-CONTAINING PROTEIN-RELATED"/>
    <property type="match status" value="1"/>
</dbReference>
<dbReference type="RefSeq" id="XP_018067698.1">
    <property type="nucleotide sequence ID" value="XM_018221301.1"/>
</dbReference>
<proteinExistence type="predicted"/>
<dbReference type="PROSITE" id="PS50011">
    <property type="entry name" value="PROTEIN_KINASE_DOM"/>
    <property type="match status" value="1"/>
</dbReference>
<dbReference type="PROSITE" id="PS50088">
    <property type="entry name" value="ANK_REPEAT"/>
    <property type="match status" value="2"/>
</dbReference>
<dbReference type="SUPFAM" id="SSF56112">
    <property type="entry name" value="Protein kinase-like (PK-like)"/>
    <property type="match status" value="1"/>
</dbReference>
<dbReference type="SUPFAM" id="SSF48403">
    <property type="entry name" value="Ankyrin repeat"/>
    <property type="match status" value="1"/>
</dbReference>
<protein>
    <recommendedName>
        <fullName evidence="4">Protein kinase domain-containing protein</fullName>
    </recommendedName>
</protein>
<evidence type="ECO:0000256" key="1">
    <source>
        <dbReference type="ARBA" id="ARBA00022737"/>
    </source>
</evidence>
<dbReference type="InParanoid" id="A0A194WZG6"/>
<dbReference type="InterPro" id="IPR002110">
    <property type="entry name" value="Ankyrin_rpt"/>
</dbReference>
<dbReference type="Pfam" id="PF12796">
    <property type="entry name" value="Ank_2"/>
    <property type="match status" value="1"/>
</dbReference>
<dbReference type="KEGG" id="psco:LY89DRAFT_753994"/>
<dbReference type="PROSITE" id="PS00108">
    <property type="entry name" value="PROTEIN_KINASE_ST"/>
    <property type="match status" value="1"/>
</dbReference>
<keyword evidence="1" id="KW-0677">Repeat</keyword>
<feature type="repeat" description="ANK" evidence="3">
    <location>
        <begin position="797"/>
        <end position="832"/>
    </location>
</feature>
<dbReference type="PROSITE" id="PS50297">
    <property type="entry name" value="ANK_REP_REGION"/>
    <property type="match status" value="1"/>
</dbReference>
<dbReference type="InterPro" id="IPR000719">
    <property type="entry name" value="Prot_kinase_dom"/>
</dbReference>
<dbReference type="GO" id="GO:0005524">
    <property type="term" value="F:ATP binding"/>
    <property type="evidence" value="ECO:0007669"/>
    <property type="project" value="InterPro"/>
</dbReference>
<dbReference type="Gene3D" id="1.10.510.10">
    <property type="entry name" value="Transferase(Phosphotransferase) domain 1"/>
    <property type="match status" value="1"/>
</dbReference>
<feature type="domain" description="Protein kinase" evidence="4">
    <location>
        <begin position="75"/>
        <end position="431"/>
    </location>
</feature>
<dbReference type="Gene3D" id="1.25.40.20">
    <property type="entry name" value="Ankyrin repeat-containing domain"/>
    <property type="match status" value="2"/>
</dbReference>
<keyword evidence="6" id="KW-1185">Reference proteome</keyword>
<name>A0A194WZG6_MOLSC</name>
<dbReference type="SMART" id="SM00220">
    <property type="entry name" value="S_TKc"/>
    <property type="match status" value="1"/>
</dbReference>
<reference evidence="5 6" key="1">
    <citation type="submission" date="2015-10" db="EMBL/GenBank/DDBJ databases">
        <title>Full genome of DAOMC 229536 Phialocephala scopiformis, a fungal endophyte of spruce producing the potent anti-insectan compound rugulosin.</title>
        <authorList>
            <consortium name="DOE Joint Genome Institute"/>
            <person name="Walker A.K."/>
            <person name="Frasz S.L."/>
            <person name="Seifert K.A."/>
            <person name="Miller J.D."/>
            <person name="Mondo S.J."/>
            <person name="Labutti K."/>
            <person name="Lipzen A."/>
            <person name="Dockter R."/>
            <person name="Kennedy M."/>
            <person name="Grigoriev I.V."/>
            <person name="Spatafora J.W."/>
        </authorList>
    </citation>
    <scope>NUCLEOTIDE SEQUENCE [LARGE SCALE GENOMIC DNA]</scope>
    <source>
        <strain evidence="5 6">CBS 120377</strain>
    </source>
</reference>
<evidence type="ECO:0000313" key="6">
    <source>
        <dbReference type="Proteomes" id="UP000070700"/>
    </source>
</evidence>
<organism evidence="5 6">
    <name type="scientific">Mollisia scopiformis</name>
    <name type="common">Conifer needle endophyte fungus</name>
    <name type="synonym">Phialocephala scopiformis</name>
    <dbReference type="NCBI Taxonomy" id="149040"/>
    <lineage>
        <taxon>Eukaryota</taxon>
        <taxon>Fungi</taxon>
        <taxon>Dikarya</taxon>
        <taxon>Ascomycota</taxon>
        <taxon>Pezizomycotina</taxon>
        <taxon>Leotiomycetes</taxon>
        <taxon>Helotiales</taxon>
        <taxon>Mollisiaceae</taxon>
        <taxon>Mollisia</taxon>
    </lineage>
</organism>
<dbReference type="InterPro" id="IPR036770">
    <property type="entry name" value="Ankyrin_rpt-contain_sf"/>
</dbReference>
<dbReference type="PANTHER" id="PTHR24198">
    <property type="entry name" value="ANKYRIN REPEAT AND PROTEIN KINASE DOMAIN-CONTAINING PROTEIN"/>
    <property type="match status" value="1"/>
</dbReference>
<dbReference type="InterPro" id="IPR008271">
    <property type="entry name" value="Ser/Thr_kinase_AS"/>
</dbReference>
<dbReference type="GeneID" id="28831027"/>
<dbReference type="Proteomes" id="UP000070700">
    <property type="component" value="Unassembled WGS sequence"/>
</dbReference>
<dbReference type="Pfam" id="PF13857">
    <property type="entry name" value="Ank_5"/>
    <property type="match status" value="1"/>
</dbReference>
<evidence type="ECO:0000256" key="3">
    <source>
        <dbReference type="PROSITE-ProRule" id="PRU00023"/>
    </source>
</evidence>
<gene>
    <name evidence="5" type="ORF">LY89DRAFT_753994</name>
</gene>
<sequence length="1353" mass="151212">MAYHSDGDYGTLDYHTNGIMACNSADHTADDDATHNDQFDVMRFMSVIVRPEDKSTQKWNSSVLLSIHLGPWNLFLPFTPYCGASFSVTLIPRRYVLRQTAVSLDFGPSLPELVALKTPRLGQDGKRNAQLFRSIAKEYQILQSESLKHHENIISVYGCCWQSLDIYAGLPIPCLLLEGSEFGDLLNFSRTRELTLRERLRICIHVTSGLQAIHSIGIVHGDLKPQNILIFHSTERGYTAKIADFGSAIVLGVTTLPSKRPIGTILYSAPECYHNDVTLGREELFKTDIFSLGIVLSALIQGMYVLEEMKKLSCSRLESLKKEGELHHWLIALSLRDSKNLATQDNIESADNGKGWEADPAFDEDSILADEQIWATFVCLLKGTLAAQATQRFASEETILSILRNLLCSHLRRTLGRRETASGAISTEPTPRWWSRMSSVLDISKARLRKVTGAAIPSPIRLDPQEIEAISLRYLLGKSSNNFFRVSQFIRQHTTNKQPRRCRSSKWRWRARRSLARRRQTRASFCQEADTRLIYRMTEIAKAWIKNQLVTPTELKIIGTVKKIFKVTQDSNLFWLLPLPVKTLLEDRLLHEATNSTISKDDQAEAGYEYAVMVINSVGLSAPRLVKALEILAQSAKIGHIEARSTCGRLHEVFGYSSPIPRKVEIEWLLAASEQGSLIAQERLQALDPKLFNQAIQNSRCRYGVVCPKLVKLLNEQYQCAMESGDPSEILFGHIHCLASTGNIQLLLRLPNLPRSVYNCVNCIGETPLLIACRGGHATTAALLLERGSDPRIPTKDGVTALHFLSAFDNKHIPKIAALLLKHGAELDKLSGSALIYKEMADSPFGVAEGTPLLWAVAARNPCATQVLVDKGANPFKRIQKSSNVREHGFEASPIGFGAMFHQYQLLKILLSYAKTNTQRLDLRRLLNTSFSRSHNTFTTALPIAIDCNPSFRFREYLIHGKDFEQIPVKCVQLLIEYGADPMILSHGMHGKGDHPITIACISGNISILEYLWDYKNGSLRPTPILWLSSLQQVIFGHHRLIFDFLIEHRGDIAPDPAVDKAAVEKCFLNTNDQHFVMRSLKLILQPTSADLSSDHTELFEVAVTTGQLEAAKLLFQDGGVHLTGRLVDSTILGNLISVSSNYPNMEQKVAFILSLIPNRDELFWNVSYLDGSGLTALQAIVFSSTNGGRMNAGVFCNILDHFNDRQYLNSQVKGAARQKYTEFTALHLAAQCGNSDAVTMLLHNPMVNANLLNSHGESPADICVAREQEFARRGKFQPHGSVANNERQDNLQILRDLMSAGGRISKFSTIIGTPAQDDYDVESVVNRLQDIFISGMFCHETHHLRYKAKKIN</sequence>
<keyword evidence="2 3" id="KW-0040">ANK repeat</keyword>
<evidence type="ECO:0000313" key="5">
    <source>
        <dbReference type="EMBL" id="KUJ13343.1"/>
    </source>
</evidence>
<dbReference type="SMART" id="SM00248">
    <property type="entry name" value="ANK"/>
    <property type="match status" value="6"/>
</dbReference>
<dbReference type="GO" id="GO:0004672">
    <property type="term" value="F:protein kinase activity"/>
    <property type="evidence" value="ECO:0007669"/>
    <property type="project" value="InterPro"/>
</dbReference>
<evidence type="ECO:0000259" key="4">
    <source>
        <dbReference type="PROSITE" id="PS50011"/>
    </source>
</evidence>
<dbReference type="Pfam" id="PF00069">
    <property type="entry name" value="Pkinase"/>
    <property type="match status" value="1"/>
</dbReference>
<dbReference type="STRING" id="149040.A0A194WZG6"/>